<comment type="similarity">
    <text evidence="2">Belongs to the glycosyl hydrolase 2 family.</text>
</comment>
<evidence type="ECO:0000256" key="1">
    <source>
        <dbReference type="ARBA" id="ARBA00001412"/>
    </source>
</evidence>
<dbReference type="SMART" id="SM01038">
    <property type="entry name" value="Bgal_small_N"/>
    <property type="match status" value="1"/>
</dbReference>
<accession>A0AAN0K5U5</accession>
<keyword evidence="6" id="KW-0326">Glycosidase</keyword>
<evidence type="ECO:0000259" key="8">
    <source>
        <dbReference type="SMART" id="SM01038"/>
    </source>
</evidence>
<evidence type="ECO:0000256" key="5">
    <source>
        <dbReference type="ARBA" id="ARBA00022801"/>
    </source>
</evidence>
<dbReference type="GO" id="GO:0004565">
    <property type="term" value="F:beta-galactosidase activity"/>
    <property type="evidence" value="ECO:0007669"/>
    <property type="project" value="UniProtKB-EC"/>
</dbReference>
<evidence type="ECO:0000256" key="7">
    <source>
        <dbReference type="ARBA" id="ARBA00032230"/>
    </source>
</evidence>
<keyword evidence="5 9" id="KW-0378">Hydrolase</keyword>
<dbReference type="InterPro" id="IPR014718">
    <property type="entry name" value="GH-type_carb-bd"/>
</dbReference>
<dbReference type="SUPFAM" id="SSF49303">
    <property type="entry name" value="beta-Galactosidase/glucuronidase domain"/>
    <property type="match status" value="2"/>
</dbReference>
<gene>
    <name evidence="9" type="ORF">brsh051_02740</name>
</gene>
<organism evidence="9 10">
    <name type="scientific">Brooklawnia propionicigenes</name>
    <dbReference type="NCBI Taxonomy" id="3041175"/>
    <lineage>
        <taxon>Bacteria</taxon>
        <taxon>Bacillati</taxon>
        <taxon>Actinomycetota</taxon>
        <taxon>Actinomycetes</taxon>
        <taxon>Propionibacteriales</taxon>
        <taxon>Propionibacteriaceae</taxon>
        <taxon>Brooklawnia</taxon>
    </lineage>
</organism>
<dbReference type="Pfam" id="PF16353">
    <property type="entry name" value="LacZ_4"/>
    <property type="match status" value="1"/>
</dbReference>
<dbReference type="GO" id="GO:0005990">
    <property type="term" value="P:lactose catabolic process"/>
    <property type="evidence" value="ECO:0007669"/>
    <property type="project" value="TreeGrafter"/>
</dbReference>
<dbReference type="PROSITE" id="PS00608">
    <property type="entry name" value="GLYCOSYL_HYDROL_F2_2"/>
    <property type="match status" value="1"/>
</dbReference>
<evidence type="ECO:0000313" key="10">
    <source>
        <dbReference type="Proteomes" id="UP001431656"/>
    </source>
</evidence>
<evidence type="ECO:0000313" key="9">
    <source>
        <dbReference type="EMBL" id="BEH00993.1"/>
    </source>
</evidence>
<dbReference type="PROSITE" id="PS00719">
    <property type="entry name" value="GLYCOSYL_HYDROL_F2_1"/>
    <property type="match status" value="1"/>
</dbReference>
<dbReference type="EC" id="3.2.1.23" evidence="3"/>
<dbReference type="EMBL" id="AP028056">
    <property type="protein sequence ID" value="BEH00993.1"/>
    <property type="molecule type" value="Genomic_DNA"/>
</dbReference>
<dbReference type="Proteomes" id="UP001431656">
    <property type="component" value="Chromosome"/>
</dbReference>
<dbReference type="InterPro" id="IPR008979">
    <property type="entry name" value="Galactose-bd-like_sf"/>
</dbReference>
<dbReference type="PANTHER" id="PTHR46323:SF2">
    <property type="entry name" value="BETA-GALACTOSIDASE"/>
    <property type="match status" value="1"/>
</dbReference>
<feature type="domain" description="Beta galactosidase small chain/" evidence="8">
    <location>
        <begin position="692"/>
        <end position="974"/>
    </location>
</feature>
<name>A0AAN0K5U5_9ACTN</name>
<dbReference type="InterPro" id="IPR023230">
    <property type="entry name" value="Glyco_hydro_2_CS"/>
</dbReference>
<dbReference type="AlphaFoldDB" id="A0AAN0K5U5"/>
<dbReference type="SUPFAM" id="SSF49785">
    <property type="entry name" value="Galactose-binding domain-like"/>
    <property type="match status" value="1"/>
</dbReference>
<dbReference type="Gene3D" id="2.60.40.10">
    <property type="entry name" value="Immunoglobulins"/>
    <property type="match status" value="2"/>
</dbReference>
<dbReference type="GO" id="GO:0030246">
    <property type="term" value="F:carbohydrate binding"/>
    <property type="evidence" value="ECO:0007669"/>
    <property type="project" value="InterPro"/>
</dbReference>
<dbReference type="InterPro" id="IPR006104">
    <property type="entry name" value="Glyco_hydro_2_N"/>
</dbReference>
<dbReference type="Gene3D" id="3.20.20.80">
    <property type="entry name" value="Glycosidases"/>
    <property type="match status" value="1"/>
</dbReference>
<dbReference type="InterPro" id="IPR013783">
    <property type="entry name" value="Ig-like_fold"/>
</dbReference>
<dbReference type="PRINTS" id="PR00132">
    <property type="entry name" value="GLHYDRLASE2"/>
</dbReference>
<reference evidence="9" key="1">
    <citation type="journal article" date="2024" name="Int. J. Syst. Evol. Microbiol.">
        <title>Brooklawnia propionicigenes sp. nov., a facultatively anaerobic, propionate-producing bacterium isolated from a methanogenic reactor treating waste from cattle farms.</title>
        <authorList>
            <person name="Akita Y."/>
            <person name="Ueki A."/>
            <person name="Tonouchi A."/>
            <person name="Sugawara Y."/>
            <person name="Honma S."/>
            <person name="Kaku N."/>
            <person name="Ueki K."/>
        </authorList>
    </citation>
    <scope>NUCLEOTIDE SEQUENCE</scope>
    <source>
        <strain evidence="9">SH051</strain>
    </source>
</reference>
<dbReference type="SUPFAM" id="SSF51445">
    <property type="entry name" value="(Trans)glycosidases"/>
    <property type="match status" value="1"/>
</dbReference>
<dbReference type="InterPro" id="IPR006103">
    <property type="entry name" value="Glyco_hydro_2_cat"/>
</dbReference>
<dbReference type="InterPro" id="IPR011013">
    <property type="entry name" value="Gal_mutarotase_sf_dom"/>
</dbReference>
<proteinExistence type="inferred from homology"/>
<evidence type="ECO:0000256" key="3">
    <source>
        <dbReference type="ARBA" id="ARBA00012756"/>
    </source>
</evidence>
<evidence type="ECO:0000256" key="4">
    <source>
        <dbReference type="ARBA" id="ARBA00013303"/>
    </source>
</evidence>
<keyword evidence="10" id="KW-1185">Reference proteome</keyword>
<dbReference type="Pfam" id="PF02837">
    <property type="entry name" value="Glyco_hydro_2_N"/>
    <property type="match status" value="1"/>
</dbReference>
<dbReference type="GO" id="GO:0009341">
    <property type="term" value="C:beta-galactosidase complex"/>
    <property type="evidence" value="ECO:0007669"/>
    <property type="project" value="InterPro"/>
</dbReference>
<dbReference type="KEGG" id="broo:brsh051_02740"/>
<dbReference type="InterPro" id="IPR017853">
    <property type="entry name" value="GH"/>
</dbReference>
<dbReference type="InterPro" id="IPR032312">
    <property type="entry name" value="LacZ_4"/>
</dbReference>
<dbReference type="SUPFAM" id="SSF74650">
    <property type="entry name" value="Galactose mutarotase-like"/>
    <property type="match status" value="1"/>
</dbReference>
<dbReference type="Gene3D" id="2.60.120.260">
    <property type="entry name" value="Galactose-binding domain-like"/>
    <property type="match status" value="1"/>
</dbReference>
<evidence type="ECO:0000256" key="2">
    <source>
        <dbReference type="ARBA" id="ARBA00007401"/>
    </source>
</evidence>
<dbReference type="PANTHER" id="PTHR46323">
    <property type="entry name" value="BETA-GALACTOSIDASE"/>
    <property type="match status" value="1"/>
</dbReference>
<dbReference type="Pfam" id="PF02836">
    <property type="entry name" value="Glyco_hydro_2_C"/>
    <property type="match status" value="1"/>
</dbReference>
<dbReference type="InterPro" id="IPR004199">
    <property type="entry name" value="B-gal_small/dom_5"/>
</dbReference>
<evidence type="ECO:0000256" key="6">
    <source>
        <dbReference type="ARBA" id="ARBA00023295"/>
    </source>
</evidence>
<dbReference type="InterPro" id="IPR023232">
    <property type="entry name" value="Glyco_hydro_2_AS"/>
</dbReference>
<sequence>MCWSLDGTWRFHFSPTTSAAPADAAEVDLDDSGWEPIQVPSHFVLTDDSRWGRPIYTNVKFPIPLDPPHVPDANLTGDYRLEFELPGAETTTEGIRPGEPWQGWRDFQRVLLRFDGVESIGLVHLNGKRVGVVRGSRLRTELDVTDLLRPGRNLLHVRVHQWSAMTYVEDQDQWWLPGIFRSVCLIGRPAGGIDDFWLDAGYDHRTGRGRIVPEITAADDAWPITLRIDDLHFEQTFASADELLPLDLGEVVAWDCDTPRLYTATLASNGETIEAKIGFRTVRVVGRELLVNGRPLRMRGVNRHEFDPDKGRIVSEERLRADLMMMKQHGMNTVRTSHYPPHPRFLDSCDELGLFVVLENDLETHGFELAGWVGNPTDDPTWTDHLVDRMRRTVERDKNHPSVIIWSLGNESGTGANLAAMSAWTHRRDPGRPVHYEGDHAGRYTDILSRMYPPLEGLEDLSDGLGSALTDIPGQAARQTDRPIMLCEFVHAMGNGPGGVAGYEHLFDTLPGVIGGLVWEWRDHGLRTTINGQPDFGYGGDFGEVFHDATFVIDGLTTPDGHPSPAMAEVAAQFTPIRLEMDQEVVFIRNLRHSADTSDLVFTVVVDGPDGEVGREEMDVPVIESGDEIAVVLPSVAPSAHERWLSVVASLGDDSAWAPAGHVVARAQVIIEPTHGPAATPRPRPAHLDGWQVGPVTLDPVTGRPSSWAGVPVSESDTTLWRAPTSNDSLRTFGSYELADVVATRGLGVDAPSSAERWRDAGLDRLVSRLVELRHDGDRITVRRRQAPAQGTWGVEVIEQWTELEGQAALGIDIVPFGRFDCTWPRVGWHLLLPGGYSEASWVGTGPGEAYPDSDAGVWLGSFSADIDDLCFGYIVPQETGHRPNLRRLAISGAGLPTLQVSSSGPHHPGFTLARHDAHELDAASHCSELGTSRGVHLYLDAAQHGLGSRSCGPDVRPEFQLWAKAVRIDLQLGVMR</sequence>
<dbReference type="Gene3D" id="2.70.98.10">
    <property type="match status" value="1"/>
</dbReference>
<dbReference type="InterPro" id="IPR050347">
    <property type="entry name" value="Bact_Beta-galactosidase"/>
</dbReference>
<dbReference type="Pfam" id="PF02929">
    <property type="entry name" value="Bgal_small_N"/>
    <property type="match status" value="1"/>
</dbReference>
<dbReference type="InterPro" id="IPR006101">
    <property type="entry name" value="Glyco_hydro_2"/>
</dbReference>
<protein>
    <recommendedName>
        <fullName evidence="4">Beta-galactosidase</fullName>
        <ecNumber evidence="3">3.2.1.23</ecNumber>
    </recommendedName>
    <alternativeName>
        <fullName evidence="7">Lactase</fullName>
    </alternativeName>
</protein>
<comment type="catalytic activity">
    <reaction evidence="1">
        <text>Hydrolysis of terminal non-reducing beta-D-galactose residues in beta-D-galactosides.</text>
        <dbReference type="EC" id="3.2.1.23"/>
    </reaction>
</comment>
<dbReference type="InterPro" id="IPR036156">
    <property type="entry name" value="Beta-gal/glucu_dom_sf"/>
</dbReference>